<accession>A0A1J5QKA4</accession>
<organism evidence="3">
    <name type="scientific">mine drainage metagenome</name>
    <dbReference type="NCBI Taxonomy" id="410659"/>
    <lineage>
        <taxon>unclassified sequences</taxon>
        <taxon>metagenomes</taxon>
        <taxon>ecological metagenomes</taxon>
    </lineage>
</organism>
<comment type="caution">
    <text evidence="3">The sequence shown here is derived from an EMBL/GenBank/DDBJ whole genome shotgun (WGS) entry which is preliminary data.</text>
</comment>
<dbReference type="PROSITE" id="PS50850">
    <property type="entry name" value="MFS"/>
    <property type="match status" value="1"/>
</dbReference>
<feature type="transmembrane region" description="Helical" evidence="1">
    <location>
        <begin position="173"/>
        <end position="192"/>
    </location>
</feature>
<proteinExistence type="predicted"/>
<feature type="transmembrane region" description="Helical" evidence="1">
    <location>
        <begin position="138"/>
        <end position="161"/>
    </location>
</feature>
<dbReference type="PANTHER" id="PTHR23523:SF2">
    <property type="entry name" value="2-NITROIMIDAZOLE TRANSPORTER"/>
    <property type="match status" value="1"/>
</dbReference>
<dbReference type="AlphaFoldDB" id="A0A1J5QKA4"/>
<reference evidence="3" key="1">
    <citation type="submission" date="2016-10" db="EMBL/GenBank/DDBJ databases">
        <title>Sequence of Gallionella enrichment culture.</title>
        <authorList>
            <person name="Poehlein A."/>
            <person name="Muehling M."/>
            <person name="Daniel R."/>
        </authorList>
    </citation>
    <scope>NUCLEOTIDE SEQUENCE</scope>
</reference>
<dbReference type="EMBL" id="MLJW01001071">
    <property type="protein sequence ID" value="OIQ80359.1"/>
    <property type="molecule type" value="Genomic_DNA"/>
</dbReference>
<feature type="transmembrane region" description="Helical" evidence="1">
    <location>
        <begin position="83"/>
        <end position="102"/>
    </location>
</feature>
<dbReference type="Pfam" id="PF07690">
    <property type="entry name" value="MFS_1"/>
    <property type="match status" value="1"/>
</dbReference>
<keyword evidence="1" id="KW-0472">Membrane</keyword>
<dbReference type="Gene3D" id="1.20.1250.20">
    <property type="entry name" value="MFS general substrate transporter like domains"/>
    <property type="match status" value="1"/>
</dbReference>
<protein>
    <submittedName>
        <fullName evidence="3">Putative transporter YycB</fullName>
    </submittedName>
</protein>
<feature type="transmembrane region" description="Helical" evidence="1">
    <location>
        <begin position="108"/>
        <end position="126"/>
    </location>
</feature>
<dbReference type="InterPro" id="IPR036259">
    <property type="entry name" value="MFS_trans_sf"/>
</dbReference>
<dbReference type="InterPro" id="IPR011701">
    <property type="entry name" value="MFS"/>
</dbReference>
<feature type="domain" description="Major facilitator superfamily (MFS) profile" evidence="2">
    <location>
        <begin position="14"/>
        <end position="426"/>
    </location>
</feature>
<feature type="transmembrane region" description="Helical" evidence="1">
    <location>
        <begin position="333"/>
        <end position="353"/>
    </location>
</feature>
<dbReference type="SUPFAM" id="SSF103473">
    <property type="entry name" value="MFS general substrate transporter"/>
    <property type="match status" value="1"/>
</dbReference>
<keyword evidence="1" id="KW-0812">Transmembrane</keyword>
<feature type="transmembrane region" description="Helical" evidence="1">
    <location>
        <begin position="374"/>
        <end position="392"/>
    </location>
</feature>
<evidence type="ECO:0000259" key="2">
    <source>
        <dbReference type="PROSITE" id="PS50850"/>
    </source>
</evidence>
<sequence length="448" mass="46055">MRSAPGRPGAPMSGRLLVLAGIVLVALNLRIAVAAVSPILDLVRVDVALDDAQAGLLGTVPVGMFALFGSLAPLLARRFAIEPVLVVAMLVSAAGEIARSGASGPWAFLFWSAVALAGMGVGNVLLPPLVKRYFPDRIGLVTAVYSTALAVSTMLPPLLAVPVARAVGWRVSLGVWAVVGVAAALPWIGVMVRSGAARRRARVLVEAAVELRNGETQVPSVPGAPPRQVVPAGSTGAVWRSPLAWGMALMFSMNSLNAYTMFAWLPQILVDAGIDDAGAGRWLAVFSLVGIPTSFVVPLLATRMRNPLAIVVVFEGCLVVGYLGLMLSPASGTAAWTLLAGLGLGSFPLALALMNLRTRSSAGAVRLSGFSQGVGYAVAGVGPVLVGVLHGATGGWTAPFVLLFVSLALLLAGAVVACRPVMLEDTWERRSAASGRVVASVGSTGDPR</sequence>
<gene>
    <name evidence="3" type="primary">yycB_2</name>
    <name evidence="3" type="ORF">GALL_378860</name>
</gene>
<dbReference type="GO" id="GO:0022857">
    <property type="term" value="F:transmembrane transporter activity"/>
    <property type="evidence" value="ECO:0007669"/>
    <property type="project" value="InterPro"/>
</dbReference>
<dbReference type="PANTHER" id="PTHR23523">
    <property type="match status" value="1"/>
</dbReference>
<evidence type="ECO:0000256" key="1">
    <source>
        <dbReference type="SAM" id="Phobius"/>
    </source>
</evidence>
<evidence type="ECO:0000313" key="3">
    <source>
        <dbReference type="EMBL" id="OIQ80359.1"/>
    </source>
</evidence>
<feature type="transmembrane region" description="Helical" evidence="1">
    <location>
        <begin position="282"/>
        <end position="301"/>
    </location>
</feature>
<feature type="transmembrane region" description="Helical" evidence="1">
    <location>
        <begin position="398"/>
        <end position="422"/>
    </location>
</feature>
<dbReference type="InterPro" id="IPR052524">
    <property type="entry name" value="MFS_Cyanate_Porter"/>
</dbReference>
<feature type="transmembrane region" description="Helical" evidence="1">
    <location>
        <begin position="243"/>
        <end position="262"/>
    </location>
</feature>
<feature type="transmembrane region" description="Helical" evidence="1">
    <location>
        <begin position="58"/>
        <end position="76"/>
    </location>
</feature>
<name>A0A1J5QKA4_9ZZZZ</name>
<dbReference type="InterPro" id="IPR020846">
    <property type="entry name" value="MFS_dom"/>
</dbReference>
<keyword evidence="1" id="KW-1133">Transmembrane helix</keyword>
<feature type="transmembrane region" description="Helical" evidence="1">
    <location>
        <begin position="308"/>
        <end position="327"/>
    </location>
</feature>